<dbReference type="Pfam" id="PF12728">
    <property type="entry name" value="HTH_17"/>
    <property type="match status" value="1"/>
</dbReference>
<comment type="caution">
    <text evidence="2">The sequence shown here is derived from an EMBL/GenBank/DDBJ whole genome shotgun (WGS) entry which is preliminary data.</text>
</comment>
<protein>
    <submittedName>
        <fullName evidence="2">Helix-turn-helix domain-containing protein</fullName>
    </submittedName>
</protein>
<gene>
    <name evidence="2" type="ORF">RM572_26940</name>
</gene>
<sequence length="159" mass="17068">MSTPAPNSNDTANNAHRIRRNYGPEQPLDLTLDDGSVIIPPAVASDVLCALVRDLTARVRADGGEVAPDVRRLLYALHAAAQRADIERSSDNGTAPPPPATVTEVSVDEAAALLECTPEYVRRLARRGTLAARRIGRRAWAINRTALEHHRHGTGVTAA</sequence>
<dbReference type="RefSeq" id="WP_311675993.1">
    <property type="nucleotide sequence ID" value="NZ_JAVREQ010000036.1"/>
</dbReference>
<dbReference type="EMBL" id="JAVREQ010000036">
    <property type="protein sequence ID" value="MDT0382401.1"/>
    <property type="molecule type" value="Genomic_DNA"/>
</dbReference>
<evidence type="ECO:0000259" key="1">
    <source>
        <dbReference type="Pfam" id="PF12728"/>
    </source>
</evidence>
<dbReference type="InterPro" id="IPR010093">
    <property type="entry name" value="SinI_DNA-bd"/>
</dbReference>
<dbReference type="NCBIfam" id="TIGR01764">
    <property type="entry name" value="excise"/>
    <property type="match status" value="1"/>
</dbReference>
<dbReference type="InterPro" id="IPR041657">
    <property type="entry name" value="HTH_17"/>
</dbReference>
<feature type="domain" description="Helix-turn-helix" evidence="1">
    <location>
        <begin position="106"/>
        <end position="149"/>
    </location>
</feature>
<evidence type="ECO:0000313" key="3">
    <source>
        <dbReference type="Proteomes" id="UP001183414"/>
    </source>
</evidence>
<evidence type="ECO:0000313" key="2">
    <source>
        <dbReference type="EMBL" id="MDT0382401.1"/>
    </source>
</evidence>
<organism evidence="2 3">
    <name type="scientific">Streptomyces hazeniae</name>
    <dbReference type="NCBI Taxonomy" id="3075538"/>
    <lineage>
        <taxon>Bacteria</taxon>
        <taxon>Bacillati</taxon>
        <taxon>Actinomycetota</taxon>
        <taxon>Actinomycetes</taxon>
        <taxon>Kitasatosporales</taxon>
        <taxon>Streptomycetaceae</taxon>
        <taxon>Streptomyces</taxon>
    </lineage>
</organism>
<dbReference type="Proteomes" id="UP001183414">
    <property type="component" value="Unassembled WGS sequence"/>
</dbReference>
<accession>A0ABU2P0N5</accession>
<keyword evidence="3" id="KW-1185">Reference proteome</keyword>
<proteinExistence type="predicted"/>
<name>A0ABU2P0N5_9ACTN</name>
<reference evidence="3" key="1">
    <citation type="submission" date="2023-07" db="EMBL/GenBank/DDBJ databases">
        <title>30 novel species of actinomycetes from the DSMZ collection.</title>
        <authorList>
            <person name="Nouioui I."/>
        </authorList>
    </citation>
    <scope>NUCLEOTIDE SEQUENCE [LARGE SCALE GENOMIC DNA]</scope>
    <source>
        <strain evidence="3">DSM 42041</strain>
    </source>
</reference>